<keyword evidence="5 9" id="KW-0812">Transmembrane</keyword>
<keyword evidence="7" id="KW-0625">Polysaccharide transport</keyword>
<dbReference type="PANTHER" id="PTHR30413">
    <property type="entry name" value="INNER MEMBRANE TRANSPORT PERMEASE"/>
    <property type="match status" value="1"/>
</dbReference>
<dbReference type="GO" id="GO:0015774">
    <property type="term" value="P:polysaccharide transport"/>
    <property type="evidence" value="ECO:0007669"/>
    <property type="project" value="UniProtKB-KW"/>
</dbReference>
<dbReference type="Proteomes" id="UP000199556">
    <property type="component" value="Unassembled WGS sequence"/>
</dbReference>
<evidence type="ECO:0000256" key="9">
    <source>
        <dbReference type="RuleBase" id="RU361157"/>
    </source>
</evidence>
<comment type="similarity">
    <text evidence="2 9">Belongs to the ABC-2 integral membrane protein family.</text>
</comment>
<feature type="transmembrane region" description="Helical" evidence="9">
    <location>
        <begin position="111"/>
        <end position="139"/>
    </location>
</feature>
<gene>
    <name evidence="11" type="ORF">SAMN05421721_11734</name>
</gene>
<keyword evidence="4 9" id="KW-1003">Cell membrane</keyword>
<dbReference type="EMBL" id="FOUO01000017">
    <property type="protein sequence ID" value="SFM64371.1"/>
    <property type="molecule type" value="Genomic_DNA"/>
</dbReference>
<feature type="transmembrane region" description="Helical" evidence="9">
    <location>
        <begin position="145"/>
        <end position="169"/>
    </location>
</feature>
<dbReference type="GO" id="GO:0140359">
    <property type="term" value="F:ABC-type transporter activity"/>
    <property type="evidence" value="ECO:0007669"/>
    <property type="project" value="InterPro"/>
</dbReference>
<dbReference type="OrthoDB" id="9786910at2"/>
<dbReference type="Pfam" id="PF01061">
    <property type="entry name" value="ABC2_membrane"/>
    <property type="match status" value="1"/>
</dbReference>
<evidence type="ECO:0000259" key="10">
    <source>
        <dbReference type="PROSITE" id="PS51012"/>
    </source>
</evidence>
<feature type="transmembrane region" description="Helical" evidence="9">
    <location>
        <begin position="181"/>
        <end position="199"/>
    </location>
</feature>
<dbReference type="STRING" id="195064.SAMN05421721_11734"/>
<dbReference type="PANTHER" id="PTHR30413:SF10">
    <property type="entry name" value="CAPSULE POLYSACCHARIDE EXPORT INNER-MEMBRANE PROTEIN CTRC"/>
    <property type="match status" value="1"/>
</dbReference>
<dbReference type="AlphaFoldDB" id="A0A1I4SJ40"/>
<evidence type="ECO:0000256" key="2">
    <source>
        <dbReference type="ARBA" id="ARBA00007783"/>
    </source>
</evidence>
<evidence type="ECO:0000256" key="7">
    <source>
        <dbReference type="ARBA" id="ARBA00023047"/>
    </source>
</evidence>
<feature type="domain" description="ABC transmembrane type-2" evidence="10">
    <location>
        <begin position="34"/>
        <end position="258"/>
    </location>
</feature>
<dbReference type="RefSeq" id="WP_090486976.1">
    <property type="nucleotide sequence ID" value="NZ_FOUO01000017.1"/>
</dbReference>
<reference evidence="11 12" key="1">
    <citation type="submission" date="2016-10" db="EMBL/GenBank/DDBJ databases">
        <authorList>
            <person name="de Groot N.N."/>
        </authorList>
    </citation>
    <scope>NUCLEOTIDE SEQUENCE [LARGE SCALE GENOMIC DNA]</scope>
    <source>
        <strain evidence="11 12">DSM 4180</strain>
    </source>
</reference>
<evidence type="ECO:0000256" key="6">
    <source>
        <dbReference type="ARBA" id="ARBA00022989"/>
    </source>
</evidence>
<evidence type="ECO:0000256" key="3">
    <source>
        <dbReference type="ARBA" id="ARBA00022448"/>
    </source>
</evidence>
<evidence type="ECO:0000313" key="12">
    <source>
        <dbReference type="Proteomes" id="UP000199556"/>
    </source>
</evidence>
<evidence type="ECO:0000256" key="4">
    <source>
        <dbReference type="ARBA" id="ARBA00022475"/>
    </source>
</evidence>
<evidence type="ECO:0000256" key="1">
    <source>
        <dbReference type="ARBA" id="ARBA00004651"/>
    </source>
</evidence>
<dbReference type="InterPro" id="IPR047817">
    <property type="entry name" value="ABC2_TM_bact-type"/>
</dbReference>
<proteinExistence type="inferred from homology"/>
<evidence type="ECO:0000313" key="11">
    <source>
        <dbReference type="EMBL" id="SFM64371.1"/>
    </source>
</evidence>
<feature type="transmembrane region" description="Helical" evidence="9">
    <location>
        <begin position="36"/>
        <end position="54"/>
    </location>
</feature>
<evidence type="ECO:0000256" key="8">
    <source>
        <dbReference type="ARBA" id="ARBA00023136"/>
    </source>
</evidence>
<keyword evidence="3 9" id="KW-0813">Transport</keyword>
<dbReference type="GO" id="GO:0015920">
    <property type="term" value="P:lipopolysaccharide transport"/>
    <property type="evidence" value="ECO:0007669"/>
    <property type="project" value="TreeGrafter"/>
</dbReference>
<comment type="subcellular location">
    <subcellularLocation>
        <location evidence="9">Cell inner membrane</location>
        <topology evidence="9">Multi-pass membrane protein</topology>
    </subcellularLocation>
    <subcellularLocation>
        <location evidence="1">Cell membrane</location>
        <topology evidence="1">Multi-pass membrane protein</topology>
    </subcellularLocation>
</comment>
<keyword evidence="6 9" id="KW-1133">Transmembrane helix</keyword>
<feature type="transmembrane region" description="Helical" evidence="9">
    <location>
        <begin position="237"/>
        <end position="255"/>
    </location>
</feature>
<keyword evidence="8 9" id="KW-0472">Membrane</keyword>
<name>A0A1I4SJ40_ECTMO</name>
<comment type="caution">
    <text evidence="9">Lacks conserved residue(s) required for the propagation of feature annotation.</text>
</comment>
<dbReference type="PROSITE" id="PS51012">
    <property type="entry name" value="ABC_TM2"/>
    <property type="match status" value="1"/>
</dbReference>
<accession>A0A1I4SJ40</accession>
<protein>
    <recommendedName>
        <fullName evidence="9">Transport permease protein</fullName>
    </recommendedName>
</protein>
<keyword evidence="12" id="KW-1185">Reference proteome</keyword>
<dbReference type="InterPro" id="IPR013525">
    <property type="entry name" value="ABC2_TM"/>
</dbReference>
<keyword evidence="7" id="KW-0762">Sugar transport</keyword>
<sequence>MSLALSLSRAWAYRGFILSSVRRELRSRYSGSLLGISWAVIQPFSLIVLYSVVFSNIMRPLLADHDAPIAYTVYLCAGLLSWNLHSELLSRCVGIFVHNGNLLKKVSFPKLTLPAIAILVALFNFAIIMLIFQGLLLVIGYFPGWVALAALPVIAILVTFSVGLGLLGATINVFYRDVEHLLAMVLQFWFWFTPIVYTLRILPDWVADLLVFNPMVPIVVAMQDIFLDARQPHWPSLLYPLGLAVLFLGLGLLAYRRLGDDIVDEL</sequence>
<dbReference type="GO" id="GO:0005886">
    <property type="term" value="C:plasma membrane"/>
    <property type="evidence" value="ECO:0007669"/>
    <property type="project" value="UniProtKB-SubCell"/>
</dbReference>
<evidence type="ECO:0000256" key="5">
    <source>
        <dbReference type="ARBA" id="ARBA00022692"/>
    </source>
</evidence>
<organism evidence="11 12">
    <name type="scientific">Ectothiorhodospira mobilis</name>
    <dbReference type="NCBI Taxonomy" id="195064"/>
    <lineage>
        <taxon>Bacteria</taxon>
        <taxon>Pseudomonadati</taxon>
        <taxon>Pseudomonadota</taxon>
        <taxon>Gammaproteobacteria</taxon>
        <taxon>Chromatiales</taxon>
        <taxon>Ectothiorhodospiraceae</taxon>
        <taxon>Ectothiorhodospira</taxon>
    </lineage>
</organism>